<dbReference type="RefSeq" id="WP_188435921.1">
    <property type="nucleotide sequence ID" value="NZ_BMCM01000002.1"/>
</dbReference>
<evidence type="ECO:0000313" key="6">
    <source>
        <dbReference type="Proteomes" id="UP000629365"/>
    </source>
</evidence>
<evidence type="ECO:0000313" key="5">
    <source>
        <dbReference type="EMBL" id="GGD72440.1"/>
    </source>
</evidence>
<name>A0ABQ1RJA7_9MICO</name>
<reference evidence="6" key="1">
    <citation type="journal article" date="2019" name="Int. J. Syst. Evol. Microbiol.">
        <title>The Global Catalogue of Microorganisms (GCM) 10K type strain sequencing project: providing services to taxonomists for standard genome sequencing and annotation.</title>
        <authorList>
            <consortium name="The Broad Institute Genomics Platform"/>
            <consortium name="The Broad Institute Genome Sequencing Center for Infectious Disease"/>
            <person name="Wu L."/>
            <person name="Ma J."/>
        </authorList>
    </citation>
    <scope>NUCLEOTIDE SEQUENCE [LARGE SCALE GENOMIC DNA]</scope>
    <source>
        <strain evidence="6">CCM 7640</strain>
    </source>
</reference>
<protein>
    <recommendedName>
        <fullName evidence="3">biotin--[biotin carboxyl-carrier protein] ligase</fullName>
        <ecNumber evidence="3">6.3.4.15</ecNumber>
    </recommendedName>
</protein>
<keyword evidence="2" id="KW-0092">Biotin</keyword>
<comment type="caution">
    <text evidence="5">The sequence shown here is derived from an EMBL/GenBank/DDBJ whole genome shotgun (WGS) entry which is preliminary data.</text>
</comment>
<organism evidence="5 6">
    <name type="scientific">Microbacterium murale</name>
    <dbReference type="NCBI Taxonomy" id="1081040"/>
    <lineage>
        <taxon>Bacteria</taxon>
        <taxon>Bacillati</taxon>
        <taxon>Actinomycetota</taxon>
        <taxon>Actinomycetes</taxon>
        <taxon>Micrococcales</taxon>
        <taxon>Microbacteriaceae</taxon>
        <taxon>Microbacterium</taxon>
    </lineage>
</organism>
<dbReference type="InterPro" id="IPR004143">
    <property type="entry name" value="BPL_LPL_catalytic"/>
</dbReference>
<dbReference type="PROSITE" id="PS51733">
    <property type="entry name" value="BPL_LPL_CATALYTIC"/>
    <property type="match status" value="1"/>
</dbReference>
<dbReference type="Gene3D" id="2.30.30.100">
    <property type="match status" value="1"/>
</dbReference>
<feature type="domain" description="BPL/LPL catalytic" evidence="4">
    <location>
        <begin position="5"/>
        <end position="184"/>
    </location>
</feature>
<accession>A0ABQ1RJA7</accession>
<dbReference type="Pfam" id="PF02237">
    <property type="entry name" value="BPL_C"/>
    <property type="match status" value="1"/>
</dbReference>
<dbReference type="EC" id="6.3.4.15" evidence="3"/>
<dbReference type="InterPro" id="IPR003142">
    <property type="entry name" value="BPL_C"/>
</dbReference>
<dbReference type="EMBL" id="BMCM01000002">
    <property type="protein sequence ID" value="GGD72440.1"/>
    <property type="molecule type" value="Genomic_DNA"/>
</dbReference>
<dbReference type="CDD" id="cd16442">
    <property type="entry name" value="BPL"/>
    <property type="match status" value="1"/>
</dbReference>
<dbReference type="PANTHER" id="PTHR12835">
    <property type="entry name" value="BIOTIN PROTEIN LIGASE"/>
    <property type="match status" value="1"/>
</dbReference>
<dbReference type="PANTHER" id="PTHR12835:SF5">
    <property type="entry name" value="BIOTIN--PROTEIN LIGASE"/>
    <property type="match status" value="1"/>
</dbReference>
<evidence type="ECO:0000256" key="1">
    <source>
        <dbReference type="ARBA" id="ARBA00022598"/>
    </source>
</evidence>
<evidence type="ECO:0000256" key="3">
    <source>
        <dbReference type="ARBA" id="ARBA00024227"/>
    </source>
</evidence>
<dbReference type="GO" id="GO:0016874">
    <property type="term" value="F:ligase activity"/>
    <property type="evidence" value="ECO:0007669"/>
    <property type="project" value="UniProtKB-KW"/>
</dbReference>
<dbReference type="Proteomes" id="UP000629365">
    <property type="component" value="Unassembled WGS sequence"/>
</dbReference>
<gene>
    <name evidence="5" type="ORF">GCM10007269_14470</name>
</gene>
<evidence type="ECO:0000259" key="4">
    <source>
        <dbReference type="PROSITE" id="PS51733"/>
    </source>
</evidence>
<dbReference type="Pfam" id="PF03099">
    <property type="entry name" value="BPL_LplA_LipB"/>
    <property type="match status" value="1"/>
</dbReference>
<dbReference type="NCBIfam" id="TIGR00121">
    <property type="entry name" value="birA_ligase"/>
    <property type="match status" value="1"/>
</dbReference>
<dbReference type="InterPro" id="IPR004408">
    <property type="entry name" value="Biotin_CoA_COase_ligase"/>
</dbReference>
<evidence type="ECO:0000256" key="2">
    <source>
        <dbReference type="ARBA" id="ARBA00023267"/>
    </source>
</evidence>
<dbReference type="SUPFAM" id="SSF55681">
    <property type="entry name" value="Class II aaRS and biotin synthetases"/>
    <property type="match status" value="1"/>
</dbReference>
<keyword evidence="6" id="KW-1185">Reference proteome</keyword>
<sequence length="254" mass="26001">MQFPEAEAVASRFEVIDESASTNAALRVLSSDTEAWPHLSVLLTDNQTAGRGRLDRSWVSPAGSALAISVLLRDLPSSPEAMGWIPLIAGVAMAQAVSAQLPGHDVGVKWPNDVLVDGGKICGILAESTGDAVIVGAGVNTAMTGQQLPVPTATSFAALGESADADLLVAAYVGRLGDLVASLVMWGDAVRSGVHAAVSARCASLGREVDVSLPDGTVLHGTALRLEPDGRLCVSSDGVEHLIAAGDVVHASLR</sequence>
<dbReference type="InterPro" id="IPR045864">
    <property type="entry name" value="aa-tRNA-synth_II/BPL/LPL"/>
</dbReference>
<keyword evidence="1 5" id="KW-0436">Ligase</keyword>
<proteinExistence type="predicted"/>
<dbReference type="Gene3D" id="3.30.930.10">
    <property type="entry name" value="Bira Bifunctional Protein, Domain 2"/>
    <property type="match status" value="1"/>
</dbReference>